<evidence type="ECO:0000256" key="4">
    <source>
        <dbReference type="ARBA" id="ARBA00023125"/>
    </source>
</evidence>
<evidence type="ECO:0000256" key="6">
    <source>
        <dbReference type="SAM" id="MobiDB-lite"/>
    </source>
</evidence>
<feature type="compositionally biased region" description="Low complexity" evidence="6">
    <location>
        <begin position="151"/>
        <end position="167"/>
    </location>
</feature>
<comment type="caution">
    <text evidence="8">The sequence shown here is derived from an EMBL/GenBank/DDBJ whole genome shotgun (WGS) entry which is preliminary data.</text>
</comment>
<dbReference type="Proteomes" id="UP001278500">
    <property type="component" value="Unassembled WGS sequence"/>
</dbReference>
<evidence type="ECO:0000259" key="7">
    <source>
        <dbReference type="Pfam" id="PF05460"/>
    </source>
</evidence>
<evidence type="ECO:0000313" key="9">
    <source>
        <dbReference type="Proteomes" id="UP001278500"/>
    </source>
</evidence>
<dbReference type="EMBL" id="JAUEPP010000004">
    <property type="protein sequence ID" value="KAK3344845.1"/>
    <property type="molecule type" value="Genomic_DNA"/>
</dbReference>
<evidence type="ECO:0000256" key="2">
    <source>
        <dbReference type="ARBA" id="ARBA00010840"/>
    </source>
</evidence>
<feature type="region of interest" description="Disordered" evidence="6">
    <location>
        <begin position="93"/>
        <end position="176"/>
    </location>
</feature>
<reference evidence="8" key="2">
    <citation type="submission" date="2023-06" db="EMBL/GenBank/DDBJ databases">
        <authorList>
            <consortium name="Lawrence Berkeley National Laboratory"/>
            <person name="Haridas S."/>
            <person name="Hensen N."/>
            <person name="Bonometti L."/>
            <person name="Westerberg I."/>
            <person name="Brannstrom I.O."/>
            <person name="Guillou S."/>
            <person name="Cros-Aarteil S."/>
            <person name="Calhoun S."/>
            <person name="Kuo A."/>
            <person name="Mondo S."/>
            <person name="Pangilinan J."/>
            <person name="Riley R."/>
            <person name="Labutti K."/>
            <person name="Andreopoulos B."/>
            <person name="Lipzen A."/>
            <person name="Chen C."/>
            <person name="Yanf M."/>
            <person name="Daum C."/>
            <person name="Ng V."/>
            <person name="Clum A."/>
            <person name="Steindorff A."/>
            <person name="Ohm R."/>
            <person name="Martin F."/>
            <person name="Silar P."/>
            <person name="Natvig D."/>
            <person name="Lalanne C."/>
            <person name="Gautier V."/>
            <person name="Ament-Velasquez S.L."/>
            <person name="Kruys A."/>
            <person name="Hutchinson M.I."/>
            <person name="Powell A.J."/>
            <person name="Barry K."/>
            <person name="Miller A.N."/>
            <person name="Grigoriev I.V."/>
            <person name="Debuchy R."/>
            <person name="Gladieux P."/>
            <person name="Thoren M.H."/>
            <person name="Johannesson H."/>
        </authorList>
    </citation>
    <scope>NUCLEOTIDE SEQUENCE</scope>
    <source>
        <strain evidence="8">CBS 560.94</strain>
    </source>
</reference>
<feature type="compositionally biased region" description="Polar residues" evidence="6">
    <location>
        <begin position="112"/>
        <end position="128"/>
    </location>
</feature>
<feature type="domain" description="ORC6 first cyclin-like" evidence="7">
    <location>
        <begin position="10"/>
        <end position="93"/>
    </location>
</feature>
<evidence type="ECO:0000256" key="5">
    <source>
        <dbReference type="ARBA" id="ARBA00023242"/>
    </source>
</evidence>
<name>A0AAE0JET8_9PEZI</name>
<evidence type="ECO:0000256" key="3">
    <source>
        <dbReference type="ARBA" id="ARBA00022705"/>
    </source>
</evidence>
<comment type="subcellular location">
    <subcellularLocation>
        <location evidence="1">Nucleus</location>
    </subcellularLocation>
</comment>
<dbReference type="InterPro" id="IPR008721">
    <property type="entry name" value="ORC6_cyclin_first"/>
</dbReference>
<keyword evidence="5" id="KW-0539">Nucleus</keyword>
<dbReference type="GeneID" id="87867698"/>
<feature type="region of interest" description="Disordered" evidence="6">
    <location>
        <begin position="410"/>
        <end position="437"/>
    </location>
</feature>
<dbReference type="RefSeq" id="XP_062681458.1">
    <property type="nucleotide sequence ID" value="XM_062830544.1"/>
</dbReference>
<protein>
    <submittedName>
        <fullName evidence="8">Origin recognition complex, subunit 6</fullName>
    </submittedName>
</protein>
<organism evidence="8 9">
    <name type="scientific">Neurospora tetraspora</name>
    <dbReference type="NCBI Taxonomy" id="94610"/>
    <lineage>
        <taxon>Eukaryota</taxon>
        <taxon>Fungi</taxon>
        <taxon>Dikarya</taxon>
        <taxon>Ascomycota</taxon>
        <taxon>Pezizomycotina</taxon>
        <taxon>Sordariomycetes</taxon>
        <taxon>Sordariomycetidae</taxon>
        <taxon>Sordariales</taxon>
        <taxon>Sordariaceae</taxon>
        <taxon>Neurospora</taxon>
    </lineage>
</organism>
<reference evidence="8" key="1">
    <citation type="journal article" date="2023" name="Mol. Phylogenet. Evol.">
        <title>Genome-scale phylogeny and comparative genomics of the fungal order Sordariales.</title>
        <authorList>
            <person name="Hensen N."/>
            <person name="Bonometti L."/>
            <person name="Westerberg I."/>
            <person name="Brannstrom I.O."/>
            <person name="Guillou S."/>
            <person name="Cros-Aarteil S."/>
            <person name="Calhoun S."/>
            <person name="Haridas S."/>
            <person name="Kuo A."/>
            <person name="Mondo S."/>
            <person name="Pangilinan J."/>
            <person name="Riley R."/>
            <person name="LaButti K."/>
            <person name="Andreopoulos B."/>
            <person name="Lipzen A."/>
            <person name="Chen C."/>
            <person name="Yan M."/>
            <person name="Daum C."/>
            <person name="Ng V."/>
            <person name="Clum A."/>
            <person name="Steindorff A."/>
            <person name="Ohm R.A."/>
            <person name="Martin F."/>
            <person name="Silar P."/>
            <person name="Natvig D.O."/>
            <person name="Lalanne C."/>
            <person name="Gautier V."/>
            <person name="Ament-Velasquez S.L."/>
            <person name="Kruys A."/>
            <person name="Hutchinson M.I."/>
            <person name="Powell A.J."/>
            <person name="Barry K."/>
            <person name="Miller A.N."/>
            <person name="Grigoriev I.V."/>
            <person name="Debuchy R."/>
            <person name="Gladieux P."/>
            <person name="Hiltunen Thoren M."/>
            <person name="Johannesson H."/>
        </authorList>
    </citation>
    <scope>NUCLEOTIDE SEQUENCE</scope>
    <source>
        <strain evidence="8">CBS 560.94</strain>
    </source>
</reference>
<dbReference type="GO" id="GO:0003677">
    <property type="term" value="F:DNA binding"/>
    <property type="evidence" value="ECO:0007669"/>
    <property type="project" value="UniProtKB-KW"/>
</dbReference>
<keyword evidence="9" id="KW-1185">Reference proteome</keyword>
<dbReference type="AlphaFoldDB" id="A0AAE0JET8"/>
<sequence length="437" mass="48176">MNRSIEQALLSLLPTHSTTLPQPLTDLASSLLAQSRHRASTLKAEEEIARTYACAHLACDRLKITLNLPPIDPRPPIPPRIYKRLYSHLSNILPSTSSIPGRGSGTPRKSEPTATTPRSQRTIKTPTSRLRDQANRDDLTASPSAGRSVRSTRSAATGTGRTATPGTAGKGKEKSLHQFRGTLFPRKDGASGSEGGGLPGWMKPTLRFLLKELGPSHIGPVVMSGVESIVAPRGQRTEDEWVNANLVSLLGALYLFVWRGVTWPGSDIDEGEYVAMRKKVAAALKKARENVKVAVKVGEEEQEEEKVWEGWVGDGVRLRDLDMATLHIGREGWLEMDWAAGVEDLARTVLEREDYDEGAEDGQVGANKVELVRIGQGDSMFQDRYDYLGERKQREYAIWKQGILRKIKALENPSASTTATPRKRKVPEANMDIDEDE</sequence>
<dbReference type="Pfam" id="PF05460">
    <property type="entry name" value="ORC6"/>
    <property type="match status" value="1"/>
</dbReference>
<keyword evidence="3" id="KW-0235">DNA replication</keyword>
<keyword evidence="4" id="KW-0238">DNA-binding</keyword>
<dbReference type="GO" id="GO:0005664">
    <property type="term" value="C:nuclear origin of replication recognition complex"/>
    <property type="evidence" value="ECO:0007669"/>
    <property type="project" value="InterPro"/>
</dbReference>
<evidence type="ECO:0000313" key="8">
    <source>
        <dbReference type="EMBL" id="KAK3344845.1"/>
    </source>
</evidence>
<feature type="compositionally biased region" description="Basic and acidic residues" evidence="6">
    <location>
        <begin position="129"/>
        <end position="139"/>
    </location>
</feature>
<evidence type="ECO:0000256" key="1">
    <source>
        <dbReference type="ARBA" id="ARBA00004123"/>
    </source>
</evidence>
<proteinExistence type="inferred from homology"/>
<accession>A0AAE0JET8</accession>
<comment type="similarity">
    <text evidence="2">Belongs to the ORC6 family.</text>
</comment>
<gene>
    <name evidence="8" type="ORF">B0H65DRAFT_573319</name>
</gene>
<dbReference type="GO" id="GO:0006260">
    <property type="term" value="P:DNA replication"/>
    <property type="evidence" value="ECO:0007669"/>
    <property type="project" value="UniProtKB-KW"/>
</dbReference>